<dbReference type="STRING" id="447689.BA195_04965"/>
<dbReference type="RefSeq" id="WP_068703044.1">
    <property type="nucleotide sequence ID" value="NZ_MAKX01000001.1"/>
</dbReference>
<evidence type="ECO:0000313" key="3">
    <source>
        <dbReference type="Proteomes" id="UP000093186"/>
    </source>
</evidence>
<feature type="transmembrane region" description="Helical" evidence="1">
    <location>
        <begin position="61"/>
        <end position="85"/>
    </location>
</feature>
<feature type="transmembrane region" description="Helical" evidence="1">
    <location>
        <begin position="6"/>
        <end position="26"/>
    </location>
</feature>
<name>A0A1B9Y2L5_9FLAO</name>
<protein>
    <recommendedName>
        <fullName evidence="4">Molybdenum ABC transporter permease</fullName>
    </recommendedName>
</protein>
<keyword evidence="1" id="KW-0472">Membrane</keyword>
<dbReference type="AlphaFoldDB" id="A0A1B9Y2L5"/>
<dbReference type="EMBL" id="MAKX01000001">
    <property type="protein sequence ID" value="OCK44047.1"/>
    <property type="molecule type" value="Genomic_DNA"/>
</dbReference>
<evidence type="ECO:0000313" key="2">
    <source>
        <dbReference type="EMBL" id="OCK44047.1"/>
    </source>
</evidence>
<organism evidence="2 3">
    <name type="scientific">Tenacibaculum soleae</name>
    <dbReference type="NCBI Taxonomy" id="447689"/>
    <lineage>
        <taxon>Bacteria</taxon>
        <taxon>Pseudomonadati</taxon>
        <taxon>Bacteroidota</taxon>
        <taxon>Flavobacteriia</taxon>
        <taxon>Flavobacteriales</taxon>
        <taxon>Flavobacteriaceae</taxon>
        <taxon>Tenacibaculum</taxon>
    </lineage>
</organism>
<keyword evidence="1" id="KW-0812">Transmembrane</keyword>
<evidence type="ECO:0008006" key="4">
    <source>
        <dbReference type="Google" id="ProtNLM"/>
    </source>
</evidence>
<dbReference type="Proteomes" id="UP000093186">
    <property type="component" value="Unassembled WGS sequence"/>
</dbReference>
<keyword evidence="1" id="KW-1133">Transmembrane helix</keyword>
<proteinExistence type="predicted"/>
<reference evidence="2 3" key="1">
    <citation type="submission" date="2016-06" db="EMBL/GenBank/DDBJ databases">
        <title>Draft Genome Sequence of Tenacibaculum soleae UCD-KL19.</title>
        <authorList>
            <person name="Eisen J.A."/>
            <person name="Coil D.A."/>
            <person name="Lujan K.M."/>
        </authorList>
    </citation>
    <scope>NUCLEOTIDE SEQUENCE [LARGE SCALE GENOMIC DNA]</scope>
    <source>
        <strain evidence="2 3">UCD-KL19</strain>
    </source>
</reference>
<sequence length="86" mass="10165">MSVLNFFILRVLVAIVVYTILISYIGKKEEKEKALKKELGGLFSETENKEVSWGFRIFQELIGFVFVLMIVSMFMYVLTFLWRLIF</sequence>
<keyword evidence="3" id="KW-1185">Reference proteome</keyword>
<comment type="caution">
    <text evidence="2">The sequence shown here is derived from an EMBL/GenBank/DDBJ whole genome shotgun (WGS) entry which is preliminary data.</text>
</comment>
<gene>
    <name evidence="2" type="ORF">BA195_04965</name>
</gene>
<accession>A0A1B9Y2L5</accession>
<evidence type="ECO:0000256" key="1">
    <source>
        <dbReference type="SAM" id="Phobius"/>
    </source>
</evidence>